<evidence type="ECO:0000259" key="5">
    <source>
        <dbReference type="Pfam" id="PF06722"/>
    </source>
</evidence>
<dbReference type="SUPFAM" id="SSF53756">
    <property type="entry name" value="UDP-Glycosyltransferase/glycogen phosphorylase"/>
    <property type="match status" value="1"/>
</dbReference>
<evidence type="ECO:0000256" key="4">
    <source>
        <dbReference type="SAM" id="SignalP"/>
    </source>
</evidence>
<evidence type="ECO:0000256" key="2">
    <source>
        <dbReference type="ARBA" id="ARBA00022676"/>
    </source>
</evidence>
<evidence type="ECO:0000256" key="1">
    <source>
        <dbReference type="ARBA" id="ARBA00006962"/>
    </source>
</evidence>
<dbReference type="CDD" id="cd03784">
    <property type="entry name" value="GT1_Gtf-like"/>
    <property type="match status" value="1"/>
</dbReference>
<evidence type="ECO:0000313" key="8">
    <source>
        <dbReference type="Proteomes" id="UP001202244"/>
    </source>
</evidence>
<dbReference type="EMBL" id="CP093846">
    <property type="protein sequence ID" value="UNT00807.1"/>
    <property type="molecule type" value="Genomic_DNA"/>
</dbReference>
<accession>A0ABY3Y2H0</accession>
<gene>
    <name evidence="7" type="ORF">MMF93_33210</name>
</gene>
<keyword evidence="8" id="KW-1185">Reference proteome</keyword>
<dbReference type="PANTHER" id="PTHR48050:SF13">
    <property type="entry name" value="STEROL 3-BETA-GLUCOSYLTRANSFERASE UGT80A2"/>
    <property type="match status" value="1"/>
</dbReference>
<dbReference type="RefSeq" id="WP_242757124.1">
    <property type="nucleotide sequence ID" value="NZ_CP093846.1"/>
</dbReference>
<dbReference type="Pfam" id="PF06722">
    <property type="entry name" value="EryCIII-like_C"/>
    <property type="match status" value="1"/>
</dbReference>
<evidence type="ECO:0000256" key="3">
    <source>
        <dbReference type="ARBA" id="ARBA00022679"/>
    </source>
</evidence>
<keyword evidence="4" id="KW-0732">Signal</keyword>
<keyword evidence="2" id="KW-0328">Glycosyltransferase</keyword>
<dbReference type="PANTHER" id="PTHR48050">
    <property type="entry name" value="STEROL 3-BETA-GLUCOSYLTRANSFERASE"/>
    <property type="match status" value="1"/>
</dbReference>
<proteinExistence type="inferred from homology"/>
<feature type="domain" description="Erythromycin biosynthesis protein CIII-like N-terminal" evidence="6">
    <location>
        <begin position="22"/>
        <end position="239"/>
    </location>
</feature>
<feature type="signal peptide" evidence="4">
    <location>
        <begin position="1"/>
        <end position="23"/>
    </location>
</feature>
<dbReference type="InterPro" id="IPR048284">
    <property type="entry name" value="EryCIII-like_N"/>
</dbReference>
<comment type="similarity">
    <text evidence="1">Belongs to the glycosyltransferase 28 family.</text>
</comment>
<evidence type="ECO:0000259" key="6">
    <source>
        <dbReference type="Pfam" id="PF21036"/>
    </source>
</evidence>
<dbReference type="Pfam" id="PF21036">
    <property type="entry name" value="EryCIII-like_N"/>
    <property type="match status" value="1"/>
</dbReference>
<organism evidence="7 8">
    <name type="scientific">Streptomyces tubbatahanensis</name>
    <dbReference type="NCBI Taxonomy" id="2923272"/>
    <lineage>
        <taxon>Bacteria</taxon>
        <taxon>Bacillati</taxon>
        <taxon>Actinomycetota</taxon>
        <taxon>Actinomycetes</taxon>
        <taxon>Kitasatosporales</taxon>
        <taxon>Streptomycetaceae</taxon>
        <taxon>Streptomyces</taxon>
    </lineage>
</organism>
<keyword evidence="3" id="KW-0808">Transferase</keyword>
<protein>
    <submittedName>
        <fullName evidence="7">DUF1205 domain-containing protein</fullName>
    </submittedName>
</protein>
<dbReference type="Proteomes" id="UP001202244">
    <property type="component" value="Chromosome"/>
</dbReference>
<name>A0ABY3Y2H0_9ACTN</name>
<dbReference type="InterPro" id="IPR002213">
    <property type="entry name" value="UDP_glucos_trans"/>
</dbReference>
<sequence length="400" mass="42034">MRVLFVTWAAPGHLLPMVPLAWAFQAAGHEVRVAGPPSCHKAVLGSGLSSVSVGDQAALAALPVAPELAQWGRPARWPSGWSAHLDLLDPGRRRVVRALYEKQCAAAHLVLDDLVAFGTSWRPDLVVHDVLAMAGPVVAAVLGVPAVGHGWEIGSTLHSPTADRDDQPLPAYLRLFEKYGTTAVEPAGWVDPCPPAMRPPDGAPVRRLPVRCVPYNGAGTHEEWLTRRRGRPRVCVTAGIAGARYRDPAVRDVFALTLESLAATDAEIVLAPGGPLEDNRLPDGVRVVRGMPFRMLLPECDLVVHHGGAGTALTAVASGVLQIIVPPSPICTEIGHGVERAGAGVMTGHSDSGALLAKTVADLLAAPEPHRRALARLQAQLDALPAPAALADRLAAMPAS</sequence>
<evidence type="ECO:0000313" key="7">
    <source>
        <dbReference type="EMBL" id="UNT00807.1"/>
    </source>
</evidence>
<dbReference type="InterPro" id="IPR050426">
    <property type="entry name" value="Glycosyltransferase_28"/>
</dbReference>
<dbReference type="InterPro" id="IPR010610">
    <property type="entry name" value="EryCIII-like_C"/>
</dbReference>
<reference evidence="7 8" key="1">
    <citation type="journal article" date="2023" name="Microbiol. Spectr.">
        <title>Synergy between Genome Mining, Metabolomics, and Bioinformatics Uncovers Antibacterial Chlorinated Carbazole Alkaloids and Their Biosynthetic Gene Cluster from Streptomyces tubbatahanensis sp. nov., a Novel Actinomycete Isolated from Sulu Sea, Philippines.</title>
        <authorList>
            <person name="Tenebro C.P."/>
            <person name="Trono D.J.V.L."/>
            <person name="Balida L.A.P."/>
            <person name="Bayog L.K.A."/>
            <person name="Bruna J.R."/>
            <person name="Sabido E.M."/>
            <person name="Caspe D.P.C."/>
            <person name="de Los Santos E.L.C."/>
            <person name="Saludes J.P."/>
            <person name="Dalisay D.S."/>
        </authorList>
    </citation>
    <scope>NUCLEOTIDE SEQUENCE [LARGE SCALE GENOMIC DNA]</scope>
    <source>
        <strain evidence="7 8">DSD3025</strain>
    </source>
</reference>
<dbReference type="Gene3D" id="3.40.50.2000">
    <property type="entry name" value="Glycogen Phosphorylase B"/>
    <property type="match status" value="2"/>
</dbReference>
<feature type="chain" id="PRO_5046367867" evidence="4">
    <location>
        <begin position="24"/>
        <end position="400"/>
    </location>
</feature>
<feature type="domain" description="Erythromycin biosynthesis protein CIII-like C-terminal" evidence="5">
    <location>
        <begin position="256"/>
        <end position="397"/>
    </location>
</feature>